<organism evidence="1 2">
    <name type="scientific">Sphingobacterium deserti</name>
    <dbReference type="NCBI Taxonomy" id="1229276"/>
    <lineage>
        <taxon>Bacteria</taxon>
        <taxon>Pseudomonadati</taxon>
        <taxon>Bacteroidota</taxon>
        <taxon>Sphingobacteriia</taxon>
        <taxon>Sphingobacteriales</taxon>
        <taxon>Sphingobacteriaceae</taxon>
        <taxon>Sphingobacterium</taxon>
    </lineage>
</organism>
<reference evidence="2" key="1">
    <citation type="submission" date="2014-04" db="EMBL/GenBank/DDBJ databases">
        <title>Whole-Genome optical mapping and complete genome sequence of Sphingobacterium deserti sp. nov., a new spaces isolated from desert in the west of China.</title>
        <authorList>
            <person name="Teng C."/>
            <person name="Zhou Z."/>
            <person name="Li X."/>
            <person name="Chen M."/>
            <person name="Lin M."/>
            <person name="Wang L."/>
            <person name="Su S."/>
            <person name="Zhang C."/>
            <person name="Zhang W."/>
        </authorList>
    </citation>
    <scope>NUCLEOTIDE SEQUENCE [LARGE SCALE GENOMIC DNA]</scope>
    <source>
        <strain evidence="2">ACCC05744</strain>
    </source>
</reference>
<gene>
    <name evidence="1" type="ORF">DI53_2141</name>
</gene>
<accession>A0A0B8T0C2</accession>
<dbReference type="AlphaFoldDB" id="A0A0B8T0C2"/>
<keyword evidence="2" id="KW-1185">Reference proteome</keyword>
<reference evidence="1 2" key="2">
    <citation type="journal article" date="2015" name="PLoS ONE">
        <title>Whole-Genome Optical Mapping and Finished Genome Sequence of Sphingobacterium deserti sp. nov., a New Species Isolated from the Western Desert of China.</title>
        <authorList>
            <person name="Teng C."/>
            <person name="Zhou Z."/>
            <person name="Molnar I."/>
            <person name="Li X."/>
            <person name="Tang R."/>
            <person name="Chen M."/>
            <person name="Wang L."/>
            <person name="Su S."/>
            <person name="Zhang W."/>
            <person name="Lin M."/>
        </authorList>
    </citation>
    <scope>NUCLEOTIDE SEQUENCE [LARGE SCALE GENOMIC DNA]</scope>
    <source>
        <strain evidence="2">ACCC05744</strain>
    </source>
</reference>
<evidence type="ECO:0000313" key="2">
    <source>
        <dbReference type="Proteomes" id="UP000031802"/>
    </source>
</evidence>
<dbReference type="Proteomes" id="UP000031802">
    <property type="component" value="Unassembled WGS sequence"/>
</dbReference>
<comment type="caution">
    <text evidence="1">The sequence shown here is derived from an EMBL/GenBank/DDBJ whole genome shotgun (WGS) entry which is preliminary data.</text>
</comment>
<dbReference type="EMBL" id="JJMU01000032">
    <property type="protein sequence ID" value="KGE13947.1"/>
    <property type="molecule type" value="Genomic_DNA"/>
</dbReference>
<evidence type="ECO:0000313" key="1">
    <source>
        <dbReference type="EMBL" id="KGE13947.1"/>
    </source>
</evidence>
<sequence length="141" mass="16239">MFCFSNGLSLPQILPSFARTGRYFWRAKVTKTPSLETFAGEVCAMASFYISQSFRGDISFNNGPCNHLSTKTFLNTKYYNLFSLRTTNRANDRPDLQKPINGTFTFHQAMEKAERRRGFEGMGRHEIISQNPFLKGFWDVI</sequence>
<proteinExistence type="predicted"/>
<protein>
    <submittedName>
        <fullName evidence="1">Uncharacterized protein</fullName>
    </submittedName>
</protein>
<name>A0A0B8T0C2_9SPHI</name>